<sequence length="477" mass="54538">MDFTLYTYPNYESGWFNELVCAELDHFLKEVEAGNMPRLMLFAPPRSGKSELASRRFPALVLGKHPGWHVISCSYSADLANRMSRDTQRIIDSERYHEVFPDTCLNSTNIRTVAGGAIRTAELWETIDRYGKIHGGSYRAAGVNGGITGQGLNIGIIDDPAKDYKTASSKAYQEAVIDWYDTTFFTRADPKLNGIIIILTRWHKDDLAGQLLKKAEEGGEQWRVVSFPMEAENDEYHELNGKRYALRKKGEILFPERMPLGFVDKCKQRGSLVWNALYQQRPTAKGGGLIKSEWFKEYKVLPPIRWSCVYADTAQKTKEHNDFSVFELWGLGEDGKVYLIDMIRGKWESKELKRRAVAFWRKCKMRKDCGPVISMKVEDKSSGTNLIQEIQAEASCPIIPIQRDKDKYTRLLDVQGYIESGYVYLPEEAEWVNDFLAEMESITPEFNTHDDQLDPMMDAISEMKAGELNIWEQLGKG</sequence>
<keyword evidence="1" id="KW-1188">Viral release from host cell</keyword>
<accession>A0A085ABE5</accession>
<dbReference type="OrthoDB" id="9771580at2"/>
<feature type="domain" description="Terminase large subunit gp17-like C-terminal" evidence="2">
    <location>
        <begin position="310"/>
        <end position="461"/>
    </location>
</feature>
<keyword evidence="4" id="KW-1185">Reference proteome</keyword>
<dbReference type="NCBIfam" id="TIGR01630">
    <property type="entry name" value="psiM2_ORF9"/>
    <property type="match status" value="1"/>
</dbReference>
<reference evidence="4" key="1">
    <citation type="submission" date="2014-05" db="EMBL/GenBank/DDBJ databases">
        <title>ATOL: Assembling a taxonomically balanced genome-scale reconstruction of the evolutionary history of the Enterobacteriaceae.</title>
        <authorList>
            <person name="Plunkett G. III"/>
            <person name="Neeno-Eckwall E.C."/>
            <person name="Glasner J.D."/>
            <person name="Perna N.T."/>
        </authorList>
    </citation>
    <scope>NUCLEOTIDE SEQUENCE [LARGE SCALE GENOMIC DNA]</scope>
    <source>
        <strain evidence="4">ATCC 49490</strain>
    </source>
</reference>
<dbReference type="Pfam" id="PF17289">
    <property type="entry name" value="Terminase_6C"/>
    <property type="match status" value="1"/>
</dbReference>
<comment type="caution">
    <text evidence="3">The sequence shown here is derived from an EMBL/GenBank/DDBJ whole genome shotgun (WGS) entry which is preliminary data.</text>
</comment>
<evidence type="ECO:0000256" key="1">
    <source>
        <dbReference type="ARBA" id="ARBA00022612"/>
    </source>
</evidence>
<gene>
    <name evidence="3" type="ORF">GTGU_01783</name>
</gene>
<evidence type="ECO:0000313" key="3">
    <source>
        <dbReference type="EMBL" id="KFC07540.1"/>
    </source>
</evidence>
<protein>
    <submittedName>
        <fullName evidence="3">Phage terminase, large subunit</fullName>
    </submittedName>
</protein>
<dbReference type="eggNOG" id="COG5362">
    <property type="taxonomic scope" value="Bacteria"/>
</dbReference>
<dbReference type="EMBL" id="JMTB01000061">
    <property type="protein sequence ID" value="KFC07540.1"/>
    <property type="molecule type" value="Genomic_DNA"/>
</dbReference>
<dbReference type="InterPro" id="IPR006517">
    <property type="entry name" value="Phage_terminase_lsu-like_C"/>
</dbReference>
<name>A0A085ABE5_9ENTR</name>
<evidence type="ECO:0000313" key="4">
    <source>
        <dbReference type="Proteomes" id="UP000028630"/>
    </source>
</evidence>
<organism evidence="3 4">
    <name type="scientific">Trabulsiella guamensis ATCC 49490</name>
    <dbReference type="NCBI Taxonomy" id="1005994"/>
    <lineage>
        <taxon>Bacteria</taxon>
        <taxon>Pseudomonadati</taxon>
        <taxon>Pseudomonadota</taxon>
        <taxon>Gammaproteobacteria</taxon>
        <taxon>Enterobacterales</taxon>
        <taxon>Enterobacteriaceae</taxon>
        <taxon>Trabulsiella</taxon>
    </lineage>
</organism>
<dbReference type="Pfam" id="PF03237">
    <property type="entry name" value="Terminase_6N"/>
    <property type="match status" value="1"/>
</dbReference>
<dbReference type="AlphaFoldDB" id="A0A085ABE5"/>
<dbReference type="eggNOG" id="COG5410">
    <property type="taxonomic scope" value="Bacteria"/>
</dbReference>
<evidence type="ECO:0000259" key="2">
    <source>
        <dbReference type="Pfam" id="PF17289"/>
    </source>
</evidence>
<dbReference type="Proteomes" id="UP000028630">
    <property type="component" value="Unassembled WGS sequence"/>
</dbReference>
<proteinExistence type="predicted"/>
<dbReference type="InterPro" id="IPR035421">
    <property type="entry name" value="Terminase_6C"/>
</dbReference>